<dbReference type="AlphaFoldDB" id="A0A6J6JN81"/>
<organism evidence="1">
    <name type="scientific">freshwater metagenome</name>
    <dbReference type="NCBI Taxonomy" id="449393"/>
    <lineage>
        <taxon>unclassified sequences</taxon>
        <taxon>metagenomes</taxon>
        <taxon>ecological metagenomes</taxon>
    </lineage>
</organism>
<proteinExistence type="predicted"/>
<name>A0A6J6JN81_9ZZZZ</name>
<reference evidence="1" key="1">
    <citation type="submission" date="2020-05" db="EMBL/GenBank/DDBJ databases">
        <authorList>
            <person name="Chiriac C."/>
            <person name="Salcher M."/>
            <person name="Ghai R."/>
            <person name="Kavagutti S V."/>
        </authorList>
    </citation>
    <scope>NUCLEOTIDE SEQUENCE</scope>
</reference>
<evidence type="ECO:0000313" key="1">
    <source>
        <dbReference type="EMBL" id="CAB4638810.1"/>
    </source>
</evidence>
<sequence length="321" mass="36701">MLGKRGGFRVKRNRSFGVDDWTRFRHDFLGREPHPDKHDPDAIREFMYLCDTGNLSGVVRTWIESPEFVKRIPTNDLFSNLTYAGKSQETQTLLHLHVPKTGGTTVNFCLRDAFLDGESIIHPSLEYLSSFPLAYIGRVPFIASHFAALLIPLRAAFSQSFTFCILRNPIDAVPSYFHHFQQIGRLPAELRFEDFLDDARYWNYQAQSLTQDNRLDALDGKPLPNLGVAHAHQFREIENPDRLYVLARDRRDSLDHVGLTDHIDATLDTLSARLGEGRQLGRLPRQNVGRDRPPLSKSIQAKIARNNEVDLTLYAEVHARL</sequence>
<dbReference type="SUPFAM" id="SSF52540">
    <property type="entry name" value="P-loop containing nucleoside triphosphate hydrolases"/>
    <property type="match status" value="1"/>
</dbReference>
<dbReference type="Gene3D" id="3.40.50.300">
    <property type="entry name" value="P-loop containing nucleotide triphosphate hydrolases"/>
    <property type="match status" value="1"/>
</dbReference>
<gene>
    <name evidence="1" type="ORF">UFOPK2158_00393</name>
</gene>
<dbReference type="InterPro" id="IPR027417">
    <property type="entry name" value="P-loop_NTPase"/>
</dbReference>
<accession>A0A6J6JN81</accession>
<protein>
    <submittedName>
        <fullName evidence="1">Unannotated protein</fullName>
    </submittedName>
</protein>
<dbReference type="EMBL" id="CAEZVY010000028">
    <property type="protein sequence ID" value="CAB4638810.1"/>
    <property type="molecule type" value="Genomic_DNA"/>
</dbReference>